<dbReference type="GO" id="GO:0007141">
    <property type="term" value="P:male meiosis I"/>
    <property type="evidence" value="ECO:0007669"/>
    <property type="project" value="TreeGrafter"/>
</dbReference>
<dbReference type="AlphaFoldDB" id="A0A9Q9VK27"/>
<feature type="compositionally biased region" description="Polar residues" evidence="1">
    <location>
        <begin position="861"/>
        <end position="872"/>
    </location>
</feature>
<accession>A0A9Q9VK27</accession>
<dbReference type="Pfam" id="PF15189">
    <property type="entry name" value="MEIOC"/>
    <property type="match status" value="1"/>
</dbReference>
<dbReference type="PANTHER" id="PTHR33861:SF4">
    <property type="entry name" value="MEIOSIS-SPECIFIC COILED-COIL DOMAIN-CONTAINING PROTEIN MEIOC"/>
    <property type="match status" value="1"/>
</dbReference>
<dbReference type="Proteomes" id="UP001155660">
    <property type="component" value="Chromosome B3"/>
</dbReference>
<dbReference type="KEGG" id="ccar:109111829"/>
<evidence type="ECO:0000313" key="2">
    <source>
        <dbReference type="RefSeq" id="XP_018980364.2"/>
    </source>
</evidence>
<dbReference type="GO" id="GO:0048255">
    <property type="term" value="P:mRNA stabilization"/>
    <property type="evidence" value="ECO:0007669"/>
    <property type="project" value="TreeGrafter"/>
</dbReference>
<feature type="region of interest" description="Disordered" evidence="1">
    <location>
        <begin position="216"/>
        <end position="256"/>
    </location>
</feature>
<organism evidence="2">
    <name type="scientific">Cyprinus carpio</name>
    <name type="common">Common carp</name>
    <dbReference type="NCBI Taxonomy" id="7962"/>
    <lineage>
        <taxon>Eukaryota</taxon>
        <taxon>Metazoa</taxon>
        <taxon>Chordata</taxon>
        <taxon>Craniata</taxon>
        <taxon>Vertebrata</taxon>
        <taxon>Euteleostomi</taxon>
        <taxon>Actinopterygii</taxon>
        <taxon>Neopterygii</taxon>
        <taxon>Teleostei</taxon>
        <taxon>Ostariophysi</taxon>
        <taxon>Cypriniformes</taxon>
        <taxon>Cyprinidae</taxon>
        <taxon>Cyprininae</taxon>
        <taxon>Cyprinus</taxon>
    </lineage>
</organism>
<dbReference type="InterPro" id="IPR027963">
    <property type="entry name" value="MEIOC"/>
</dbReference>
<evidence type="ECO:0000256" key="1">
    <source>
        <dbReference type="SAM" id="MobiDB-lite"/>
    </source>
</evidence>
<dbReference type="GO" id="GO:0005737">
    <property type="term" value="C:cytoplasm"/>
    <property type="evidence" value="ECO:0007669"/>
    <property type="project" value="TreeGrafter"/>
</dbReference>
<dbReference type="GeneID" id="109111829"/>
<sequence>MEVNNAAKNKINVDTNGARTGFDRFHNSGPDSYFPTNKPQLQDSFRDSGLLSYNPYLDCPEQDSAPLPYTVWPTQEEDCKSVTWPQVIPNNRNLVDANNCGSEADLYGLVSDILEEPDSMDPYSSYVSENRLPSSLKGVWSPKLTREDRMQYFNNEVQMPPISGFPTKQICPKPVSNISPQPAGRESHQWAELQNCNGFDSFALPCNFSTCNGEADTYSPQELPRPPGLSTPPALSSSLYQTRPGKPEYITPEKEEGYRSTTNCLSDYINSTQSLNSCCPPQTMDDSYFSSSHEFSSVSKDKLKNTQPFSVHDVSKLAFLLAEQDMNYCRESTQNGLLGQRNLEEIMAEQKSHAFQRMSELITQTPDFKREVTRNHMEQRGAKVVDKKQSHYTTNEFLRFGPPKPFSPTIVPPSLLPNREASLIGSSTTQNSVKQYQPIHSNHYQKQAKNSAKTNSNNESQGLAKLTNTSGAVPLLPSQQLFRPAVRGSADLSQGNTVNLHGAIGQVSLEDLRKGAGNVDVSDFDLQLENNRLSAGLMADGRFSPRFSMKPKLPGFPKEADKRTGLLQNPYQGLGSLYGGQMRHNGASSNSAKAIPSQLFPFLYQMGDPRKSTCHLIQSQSQLPYCSVPLIDMNERQPEGDVSPFSPYLQECLGLSQTSGDGSFSGFLSAMTLPKFGKALGSPNSQLHFYLEECYEQWRMLEKERKQAEAVLTKTYPGKRVSVVTSSVLPKMPPNPSRLDRLIVDQLREQARVAGLLGKMEQLRSFPLHANIGSALDRHLEVIYITQARRKDEFINASSRQRQPAAFFREDREILLLASAVKDLCSSTRKARNALWCALQMTLPKTNSYPEERDELGTCSPLGQDSPEQSSLERALTAL</sequence>
<dbReference type="PANTHER" id="PTHR33861">
    <property type="entry name" value="PROTEIN CBG18333"/>
    <property type="match status" value="1"/>
</dbReference>
<reference evidence="2" key="1">
    <citation type="submission" date="2025-08" db="UniProtKB">
        <authorList>
            <consortium name="RefSeq"/>
        </authorList>
    </citation>
    <scope>IDENTIFICATION</scope>
    <source>
        <tissue evidence="2">Muscle</tissue>
    </source>
</reference>
<gene>
    <name evidence="2" type="primary">LOC109111829</name>
</gene>
<dbReference type="RefSeq" id="XP_018980364.2">
    <property type="nucleotide sequence ID" value="XM_019124819.2"/>
</dbReference>
<dbReference type="GO" id="GO:0007144">
    <property type="term" value="P:female meiosis I"/>
    <property type="evidence" value="ECO:0007669"/>
    <property type="project" value="TreeGrafter"/>
</dbReference>
<name>A0A9Q9VK27_CYPCA</name>
<dbReference type="OrthoDB" id="5978002at2759"/>
<feature type="region of interest" description="Disordered" evidence="1">
    <location>
        <begin position="848"/>
        <end position="879"/>
    </location>
</feature>
<dbReference type="GO" id="GO:0005634">
    <property type="term" value="C:nucleus"/>
    <property type="evidence" value="ECO:0007669"/>
    <property type="project" value="TreeGrafter"/>
</dbReference>
<protein>
    <submittedName>
        <fullName evidence="2">Meiosis-specific coiled-coil domain-containing protein MEIOC-like isoform X1</fullName>
    </submittedName>
</protein>
<proteinExistence type="predicted"/>